<evidence type="ECO:0000256" key="5">
    <source>
        <dbReference type="ARBA" id="ARBA00022683"/>
    </source>
</evidence>
<evidence type="ECO:0000313" key="11">
    <source>
        <dbReference type="EMBL" id="NMO79811.1"/>
    </source>
</evidence>
<reference evidence="11 12" key="1">
    <citation type="submission" date="2020-04" db="EMBL/GenBank/DDBJ databases">
        <title>Bacillus sp. UniB3 isolated from commercial digestive syrup.</title>
        <authorList>
            <person name="Thorat V."/>
            <person name="Kirdat K."/>
            <person name="Tiwarekar B."/>
            <person name="Yadav A."/>
        </authorList>
    </citation>
    <scope>NUCLEOTIDE SEQUENCE [LARGE SCALE GENOMIC DNA]</scope>
    <source>
        <strain evidence="11 12">UniB3</strain>
    </source>
</reference>
<dbReference type="AlphaFoldDB" id="A0A7Y0KCN0"/>
<feature type="transmembrane region" description="Helical" evidence="9">
    <location>
        <begin position="52"/>
        <end position="78"/>
    </location>
</feature>
<proteinExistence type="predicted"/>
<comment type="subcellular location">
    <subcellularLocation>
        <location evidence="1">Cell membrane</location>
        <topology evidence="1">Multi-pass membrane protein</topology>
    </subcellularLocation>
</comment>
<dbReference type="Pfam" id="PF02378">
    <property type="entry name" value="PTS_EIIC"/>
    <property type="match status" value="1"/>
</dbReference>
<evidence type="ECO:0000256" key="1">
    <source>
        <dbReference type="ARBA" id="ARBA00004651"/>
    </source>
</evidence>
<dbReference type="InterPro" id="IPR003352">
    <property type="entry name" value="PTS_EIIC"/>
</dbReference>
<sequence>MMQKVQRFGGALYVPVLLFPFAGVVIGLTILFKNPLIMGSLADPESLWYQCWFIIGEGAWAVLRQMPLLFAIGIPIALAKKAHARACMEALIT</sequence>
<keyword evidence="3" id="KW-1003">Cell membrane</keyword>
<evidence type="ECO:0000313" key="12">
    <source>
        <dbReference type="Proteomes" id="UP000588491"/>
    </source>
</evidence>
<dbReference type="GO" id="GO:0005886">
    <property type="term" value="C:plasma membrane"/>
    <property type="evidence" value="ECO:0007669"/>
    <property type="project" value="UniProtKB-SubCell"/>
</dbReference>
<gene>
    <name evidence="11" type="ORF">HHU08_23075</name>
</gene>
<comment type="caution">
    <text evidence="11">The sequence shown here is derived from an EMBL/GenBank/DDBJ whole genome shotgun (WGS) entry which is preliminary data.</text>
</comment>
<dbReference type="Proteomes" id="UP000588491">
    <property type="component" value="Unassembled WGS sequence"/>
</dbReference>
<evidence type="ECO:0000256" key="8">
    <source>
        <dbReference type="ARBA" id="ARBA00023136"/>
    </source>
</evidence>
<feature type="domain" description="Phosphotransferase system EIIC" evidence="10">
    <location>
        <begin position="10"/>
        <end position="92"/>
    </location>
</feature>
<dbReference type="InterPro" id="IPR050429">
    <property type="entry name" value="PTS_Glucose_EIICBA"/>
</dbReference>
<evidence type="ECO:0000256" key="7">
    <source>
        <dbReference type="ARBA" id="ARBA00022989"/>
    </source>
</evidence>
<evidence type="ECO:0000256" key="3">
    <source>
        <dbReference type="ARBA" id="ARBA00022475"/>
    </source>
</evidence>
<evidence type="ECO:0000256" key="9">
    <source>
        <dbReference type="SAM" id="Phobius"/>
    </source>
</evidence>
<evidence type="ECO:0000256" key="4">
    <source>
        <dbReference type="ARBA" id="ARBA00022597"/>
    </source>
</evidence>
<keyword evidence="12" id="KW-1185">Reference proteome</keyword>
<dbReference type="GO" id="GO:0090563">
    <property type="term" value="F:protein-phosphocysteine-sugar phosphotransferase activity"/>
    <property type="evidence" value="ECO:0007669"/>
    <property type="project" value="TreeGrafter"/>
</dbReference>
<dbReference type="PANTHER" id="PTHR30009:SF12">
    <property type="entry name" value="PHOSPHOTRANSFERASE IIC COMPONENT GLVC"/>
    <property type="match status" value="1"/>
</dbReference>
<evidence type="ECO:0000256" key="2">
    <source>
        <dbReference type="ARBA" id="ARBA00022448"/>
    </source>
</evidence>
<protein>
    <submittedName>
        <fullName evidence="11">PTS transporter subunit EIIC</fullName>
    </submittedName>
</protein>
<evidence type="ECO:0000256" key="6">
    <source>
        <dbReference type="ARBA" id="ARBA00022692"/>
    </source>
</evidence>
<organism evidence="11 12">
    <name type="scientific">Niallia alba</name>
    <dbReference type="NCBI Taxonomy" id="2729105"/>
    <lineage>
        <taxon>Bacteria</taxon>
        <taxon>Bacillati</taxon>
        <taxon>Bacillota</taxon>
        <taxon>Bacilli</taxon>
        <taxon>Bacillales</taxon>
        <taxon>Bacillaceae</taxon>
        <taxon>Niallia</taxon>
    </lineage>
</organism>
<name>A0A7Y0KCN0_9BACI</name>
<keyword evidence="8 9" id="KW-0472">Membrane</keyword>
<feature type="transmembrane region" description="Helical" evidence="9">
    <location>
        <begin position="12"/>
        <end position="32"/>
    </location>
</feature>
<keyword evidence="5" id="KW-0598">Phosphotransferase system</keyword>
<keyword evidence="4" id="KW-0762">Sugar transport</keyword>
<evidence type="ECO:0000259" key="10">
    <source>
        <dbReference type="Pfam" id="PF02378"/>
    </source>
</evidence>
<keyword evidence="6 9" id="KW-0812">Transmembrane</keyword>
<dbReference type="GO" id="GO:0009401">
    <property type="term" value="P:phosphoenolpyruvate-dependent sugar phosphotransferase system"/>
    <property type="evidence" value="ECO:0007669"/>
    <property type="project" value="UniProtKB-KW"/>
</dbReference>
<dbReference type="GO" id="GO:0008982">
    <property type="term" value="F:protein-N(PI)-phosphohistidine-sugar phosphotransferase activity"/>
    <property type="evidence" value="ECO:0007669"/>
    <property type="project" value="InterPro"/>
</dbReference>
<keyword evidence="7 9" id="KW-1133">Transmembrane helix</keyword>
<accession>A0A7Y0KCN0</accession>
<dbReference type="PANTHER" id="PTHR30009">
    <property type="entry name" value="CYTOCHROME C-TYPE SYNTHESIS PROTEIN AND PTS TRANSMEMBRANE COMPONENT"/>
    <property type="match status" value="1"/>
</dbReference>
<keyword evidence="2" id="KW-0813">Transport</keyword>
<dbReference type="EMBL" id="JABBPK010000001">
    <property type="protein sequence ID" value="NMO79811.1"/>
    <property type="molecule type" value="Genomic_DNA"/>
</dbReference>